<dbReference type="AlphaFoldDB" id="A0A095A1Q7"/>
<proteinExistence type="inferred from homology"/>
<organism evidence="13">
    <name type="scientific">Schistosoma haematobium</name>
    <name type="common">Blood fluke</name>
    <dbReference type="NCBI Taxonomy" id="6185"/>
    <lineage>
        <taxon>Eukaryota</taxon>
        <taxon>Metazoa</taxon>
        <taxon>Spiralia</taxon>
        <taxon>Lophotrochozoa</taxon>
        <taxon>Platyhelminthes</taxon>
        <taxon>Trematoda</taxon>
        <taxon>Digenea</taxon>
        <taxon>Strigeidida</taxon>
        <taxon>Schistosomatoidea</taxon>
        <taxon>Schistosomatidae</taxon>
        <taxon>Schistosoma</taxon>
    </lineage>
</organism>
<dbReference type="STRING" id="6185.A0A095A1Q7"/>
<evidence type="ECO:0000256" key="1">
    <source>
        <dbReference type="ARBA" id="ARBA00004141"/>
    </source>
</evidence>
<evidence type="ECO:0000256" key="4">
    <source>
        <dbReference type="ARBA" id="ARBA00022692"/>
    </source>
</evidence>
<dbReference type="GO" id="GO:0016020">
    <property type="term" value="C:membrane"/>
    <property type="evidence" value="ECO:0007669"/>
    <property type="project" value="UniProtKB-SubCell"/>
</dbReference>
<evidence type="ECO:0000256" key="12">
    <source>
        <dbReference type="SAM" id="MobiDB-lite"/>
    </source>
</evidence>
<evidence type="ECO:0000313" key="13">
    <source>
        <dbReference type="EMBL" id="KGB41200.1"/>
    </source>
</evidence>
<keyword evidence="8" id="KW-0472">Membrane</keyword>
<keyword evidence="9 11" id="KW-0739">Sodium transport</keyword>
<dbReference type="InterPro" id="IPR001873">
    <property type="entry name" value="ENaC"/>
</dbReference>
<evidence type="ECO:0000256" key="7">
    <source>
        <dbReference type="ARBA" id="ARBA00023065"/>
    </source>
</evidence>
<evidence type="ECO:0000256" key="10">
    <source>
        <dbReference type="ARBA" id="ARBA00023303"/>
    </source>
</evidence>
<keyword evidence="10 11" id="KW-0407">Ion channel</keyword>
<dbReference type="EMBL" id="KL251762">
    <property type="protein sequence ID" value="KGB41200.1"/>
    <property type="molecule type" value="Genomic_DNA"/>
</dbReference>
<feature type="region of interest" description="Disordered" evidence="12">
    <location>
        <begin position="837"/>
        <end position="858"/>
    </location>
</feature>
<evidence type="ECO:0000256" key="5">
    <source>
        <dbReference type="ARBA" id="ARBA00022989"/>
    </source>
</evidence>
<evidence type="ECO:0000256" key="3">
    <source>
        <dbReference type="ARBA" id="ARBA00022461"/>
    </source>
</evidence>
<evidence type="ECO:0000256" key="8">
    <source>
        <dbReference type="ARBA" id="ARBA00023136"/>
    </source>
</evidence>
<dbReference type="GO" id="GO:0005272">
    <property type="term" value="F:sodium channel activity"/>
    <property type="evidence" value="ECO:0007669"/>
    <property type="project" value="UniProtKB-KW"/>
</dbReference>
<evidence type="ECO:0000256" key="9">
    <source>
        <dbReference type="ARBA" id="ARBA00023201"/>
    </source>
</evidence>
<sequence length="977" mass="111075">MIISAYEDHQSNLPFPLISICNINPARGTKLYNIQSAESQDRGVDYEIFSDAFQGRSSENLPESKLKVPIFKLMEKASHQIDQMLRSCKVGQRHCSVLNFTKSILPNGACYTLAGDLTGIDEIQLVLDPQSYDYLVPNQGFIGFRILLHGYGDSLWALIPTAVYAGPTFHTMLRAVGLKKIYKQHCTSQSIWASCMHDCMQEMLLEKCHCQLPESLSPVQCRCHNPCEAISYSVESITQALKSPLLFTHSPSLFTKINETNFQSNNNFQPPTDQQQFNNKIISKNQKLTTVSDDISDYDPNNNNHKNSKELNINQSEQFLHIYRKEIWDGLLLQTWAFLREANRTAFEQLRQLSRLLQSLNLDLQTVERTVYKVHRKHRFNLEATDLMLWDSERLSTNKHPSDQSNGLCMDSEEHSRMLERVSRLGKEFVRLFRQSILFRDITLVPGLDFHIHLVRLFFLNVVDELDRLANQLLHNDLFSDVTMLDLQRKTNQCKQTNNKLIYNDTSWENQLEQSQLIVASEDIASLQAVLLATDSQFKQLRTVLSKLVLDNRELIETVPIKRASLNTKPDSLIRLVSVTIQLTRDKNRLIRLESVQAIYSPIDSDLYSYYPTFLYLAELLDLIVSGLLLAFLSIFLLNICVSHPNNSDSCYYECCCCCSTLVNKSTNSKSCESPKLVTHTILPTASYINCNTDSGSSSKRLPKLNTISYRNYSDLIPTDILQKKPTVNSVYLFDSHQQDGVPISNKCIITGLPITSNKPCAKGFGENCRHNFSMCPSESTQYITYNLPTLPGSSVTLPKLDNKALQIDVDGFNCMDISEYSTTECEGEQSHANTNQHYSCHQQQSLPRQQQQQQQLNHQQNGVNESCISFCDCLYSIEDNTKTDSASCLNSSKLLFCNNHSNTMRNCSSIRKPTDINYSKNEMLNCLIVTPQLQDTTFNEVTPNIVTTHQLPFSVDLLQSSQLIDDKATLPVNTSH</sequence>
<keyword evidence="7 11" id="KW-0406">Ion transport</keyword>
<comment type="subcellular location">
    <subcellularLocation>
        <location evidence="1">Membrane</location>
        <topology evidence="1">Multi-pass membrane protein</topology>
    </subcellularLocation>
</comment>
<keyword evidence="2 11" id="KW-0813">Transport</keyword>
<evidence type="ECO:0000256" key="11">
    <source>
        <dbReference type="RuleBase" id="RU000679"/>
    </source>
</evidence>
<protein>
    <submittedName>
        <fullName evidence="13">Acid-sensing ion channel 3</fullName>
    </submittedName>
</protein>
<feature type="compositionally biased region" description="Low complexity" evidence="12">
    <location>
        <begin position="842"/>
        <end position="858"/>
    </location>
</feature>
<keyword evidence="6" id="KW-0915">Sodium</keyword>
<reference evidence="13" key="1">
    <citation type="journal article" date="2012" name="Nat. Genet.">
        <title>Whole-genome sequence of Schistosoma haematobium.</title>
        <authorList>
            <person name="Young N.D."/>
            <person name="Jex A.R."/>
            <person name="Li B."/>
            <person name="Liu S."/>
            <person name="Yang L."/>
            <person name="Xiong Z."/>
            <person name="Li Y."/>
            <person name="Cantacessi C."/>
            <person name="Hall R.S."/>
            <person name="Xu X."/>
            <person name="Chen F."/>
            <person name="Wu X."/>
            <person name="Zerlotini A."/>
            <person name="Oliveira G."/>
            <person name="Hofmann A."/>
            <person name="Zhang G."/>
            <person name="Fang X."/>
            <person name="Kang Y."/>
            <person name="Campbell B.E."/>
            <person name="Loukas A."/>
            <person name="Ranganathan S."/>
            <person name="Rollinson D."/>
            <person name="Rinaldi G."/>
            <person name="Brindley P.J."/>
            <person name="Yang H."/>
            <person name="Wang J."/>
            <person name="Wang J."/>
            <person name="Gasser R.B."/>
        </authorList>
    </citation>
    <scope>NUCLEOTIDE SEQUENCE [LARGE SCALE GENOMIC DNA]</scope>
</reference>
<dbReference type="Pfam" id="PF00858">
    <property type="entry name" value="ASC"/>
    <property type="match status" value="1"/>
</dbReference>
<keyword evidence="5" id="KW-1133">Transmembrane helix</keyword>
<dbReference type="Gene3D" id="2.60.470.10">
    <property type="entry name" value="Acid-sensing ion channels like domains"/>
    <property type="match status" value="1"/>
</dbReference>
<keyword evidence="3 11" id="KW-0894">Sodium channel</keyword>
<name>A0A095A1Q7_SCHHA</name>
<accession>A0A095A1Q7</accession>
<keyword evidence="4 11" id="KW-0812">Transmembrane</keyword>
<comment type="similarity">
    <text evidence="11">Belongs to the amiloride-sensitive sodium channel (TC 1.A.6) family.</text>
</comment>
<evidence type="ECO:0000256" key="2">
    <source>
        <dbReference type="ARBA" id="ARBA00022448"/>
    </source>
</evidence>
<gene>
    <name evidence="13" type="ORF">MS3_09706</name>
</gene>
<evidence type="ECO:0000256" key="6">
    <source>
        <dbReference type="ARBA" id="ARBA00023053"/>
    </source>
</evidence>